<keyword evidence="2" id="KW-1185">Reference proteome</keyword>
<gene>
    <name evidence="1" type="ORF">OUZ56_010075</name>
</gene>
<protein>
    <submittedName>
        <fullName evidence="1">Uncharacterized protein</fullName>
    </submittedName>
</protein>
<comment type="caution">
    <text evidence="1">The sequence shown here is derived from an EMBL/GenBank/DDBJ whole genome shotgun (WGS) entry which is preliminary data.</text>
</comment>
<dbReference type="EMBL" id="JAOYFB010000037">
    <property type="protein sequence ID" value="KAK4024653.1"/>
    <property type="molecule type" value="Genomic_DNA"/>
</dbReference>
<evidence type="ECO:0000313" key="1">
    <source>
        <dbReference type="EMBL" id="KAK4024653.1"/>
    </source>
</evidence>
<proteinExistence type="predicted"/>
<reference evidence="1 2" key="1">
    <citation type="journal article" date="2023" name="Nucleic Acids Res.">
        <title>The hologenome of Daphnia magna reveals possible DNA methylation and microbiome-mediated evolution of the host genome.</title>
        <authorList>
            <person name="Chaturvedi A."/>
            <person name="Li X."/>
            <person name="Dhandapani V."/>
            <person name="Marshall H."/>
            <person name="Kissane S."/>
            <person name="Cuenca-Cambronero M."/>
            <person name="Asole G."/>
            <person name="Calvet F."/>
            <person name="Ruiz-Romero M."/>
            <person name="Marangio P."/>
            <person name="Guigo R."/>
            <person name="Rago D."/>
            <person name="Mirbahai L."/>
            <person name="Eastwood N."/>
            <person name="Colbourne J.K."/>
            <person name="Zhou J."/>
            <person name="Mallon E."/>
            <person name="Orsini L."/>
        </authorList>
    </citation>
    <scope>NUCLEOTIDE SEQUENCE [LARGE SCALE GENOMIC DNA]</scope>
    <source>
        <strain evidence="1">LRV0_1</strain>
    </source>
</reference>
<accession>A0ABR0AHW2</accession>
<dbReference type="Proteomes" id="UP001234178">
    <property type="component" value="Unassembled WGS sequence"/>
</dbReference>
<evidence type="ECO:0000313" key="2">
    <source>
        <dbReference type="Proteomes" id="UP001234178"/>
    </source>
</evidence>
<sequence>MDYAWDTFKLCNLSSIPLNENESIPFLINGLVSWENVEAMTAAAYVDVSSFITKIRELEQLREMARRYSHLVNELTNWYAFTFNNSTTAVQGTLPKTKYRKS</sequence>
<organism evidence="1 2">
    <name type="scientific">Daphnia magna</name>
    <dbReference type="NCBI Taxonomy" id="35525"/>
    <lineage>
        <taxon>Eukaryota</taxon>
        <taxon>Metazoa</taxon>
        <taxon>Ecdysozoa</taxon>
        <taxon>Arthropoda</taxon>
        <taxon>Crustacea</taxon>
        <taxon>Branchiopoda</taxon>
        <taxon>Diplostraca</taxon>
        <taxon>Cladocera</taxon>
        <taxon>Anomopoda</taxon>
        <taxon>Daphniidae</taxon>
        <taxon>Daphnia</taxon>
    </lineage>
</organism>
<name>A0ABR0AHW2_9CRUS</name>